<dbReference type="AlphaFoldDB" id="A0A8B5YDF7"/>
<dbReference type="Proteomes" id="UP000435910">
    <property type="component" value="Unassembled WGS sequence"/>
</dbReference>
<protein>
    <submittedName>
        <fullName evidence="1">Uncharacterized protein</fullName>
    </submittedName>
</protein>
<evidence type="ECO:0000313" key="1">
    <source>
        <dbReference type="EMBL" id="TWL28576.1"/>
    </source>
</evidence>
<accession>A0A8B5YDF7</accession>
<gene>
    <name evidence="1" type="ORF">CHCC16736_3178</name>
</gene>
<name>A0A8B5YDF7_BACLI</name>
<evidence type="ECO:0000313" key="2">
    <source>
        <dbReference type="Proteomes" id="UP000435910"/>
    </source>
</evidence>
<dbReference type="EMBL" id="NILC01000021">
    <property type="protein sequence ID" value="TWL28576.1"/>
    <property type="molecule type" value="Genomic_DNA"/>
</dbReference>
<comment type="caution">
    <text evidence="1">The sequence shown here is derived from an EMBL/GenBank/DDBJ whole genome shotgun (WGS) entry which is preliminary data.</text>
</comment>
<organism evidence="1 2">
    <name type="scientific">Bacillus licheniformis</name>
    <dbReference type="NCBI Taxonomy" id="1402"/>
    <lineage>
        <taxon>Bacteria</taxon>
        <taxon>Bacillati</taxon>
        <taxon>Bacillota</taxon>
        <taxon>Bacilli</taxon>
        <taxon>Bacillales</taxon>
        <taxon>Bacillaceae</taxon>
        <taxon>Bacillus</taxon>
    </lineage>
</organism>
<reference evidence="1 2" key="1">
    <citation type="submission" date="2019-06" db="EMBL/GenBank/DDBJ databases">
        <title>Genome sequence analysis of &gt;100 Bacillus licheniformis strains suggests intrinsic resistance to this species.</title>
        <authorList>
            <person name="Wels M."/>
            <person name="Siezen R.J."/>
            <person name="Johansen E."/>
            <person name="Stuer-Lauridsen B."/>
            <person name="Bjerre K."/>
            <person name="Nielsen B.K.K."/>
        </authorList>
    </citation>
    <scope>NUCLEOTIDE SEQUENCE [LARGE SCALE GENOMIC DNA]</scope>
    <source>
        <strain evidence="1 2">BAC-16736</strain>
    </source>
</reference>
<proteinExistence type="predicted"/>
<sequence length="40" mass="4678">MQLFFYHIDKPPLCPNLACQMKKMRLPVQDSLTPGHSIDY</sequence>